<organism evidence="6 7">
    <name type="scientific">Methanoregula boonei (strain DSM 21154 / JCM 14090 / 6A8)</name>
    <dbReference type="NCBI Taxonomy" id="456442"/>
    <lineage>
        <taxon>Archaea</taxon>
        <taxon>Methanobacteriati</taxon>
        <taxon>Methanobacteriota</taxon>
        <taxon>Stenosarchaea group</taxon>
        <taxon>Methanomicrobia</taxon>
        <taxon>Methanomicrobiales</taxon>
        <taxon>Methanoregulaceae</taxon>
        <taxon>Methanoregula</taxon>
    </lineage>
</organism>
<evidence type="ECO:0000313" key="7">
    <source>
        <dbReference type="Proteomes" id="UP000002408"/>
    </source>
</evidence>
<dbReference type="GO" id="GO:0008270">
    <property type="term" value="F:zinc ion binding"/>
    <property type="evidence" value="ECO:0007669"/>
    <property type="project" value="UniProtKB-KW"/>
</dbReference>
<dbReference type="PANTHER" id="PTHR39418:SF1">
    <property type="entry name" value="DEHYDROGENASE"/>
    <property type="match status" value="1"/>
</dbReference>
<proteinExistence type="predicted"/>
<keyword evidence="3" id="KW-0862">Zinc</keyword>
<dbReference type="SUPFAM" id="SSF143555">
    <property type="entry name" value="FwdE-like"/>
    <property type="match status" value="1"/>
</dbReference>
<sequence length="204" mass="21840">MTCTFQSYEDAVAFHGHTCPGLALGYRAATHALVTLHAGRSSDEDLVAIVENDACGVDAVQAIAGCSVGKGNLILRDLGKHAYTFINRKTGSAIRLVQRPEPLTERLDPGASALRTKVMAGKATPTEEKEFHERQAALIKKILTIPIGELFIEKEARSEIPEHARISASVQCASCGETVAEHRARVKSGKVVCIPCAGEYSRSG</sequence>
<dbReference type="AlphaFoldDB" id="A7IA04"/>
<dbReference type="RefSeq" id="WP_012107621.1">
    <property type="nucleotide sequence ID" value="NC_009712.1"/>
</dbReference>
<evidence type="ECO:0000256" key="2">
    <source>
        <dbReference type="ARBA" id="ARBA00022771"/>
    </source>
</evidence>
<feature type="domain" description="Zinc finger DksA/TraR C4-type" evidence="4">
    <location>
        <begin position="170"/>
        <end position="202"/>
    </location>
</feature>
<evidence type="ECO:0000256" key="1">
    <source>
        <dbReference type="ARBA" id="ARBA00022723"/>
    </source>
</evidence>
<dbReference type="PANTHER" id="PTHR39418">
    <property type="entry name" value="DEHYDROGENASE-RELATED"/>
    <property type="match status" value="1"/>
</dbReference>
<accession>A7IA04</accession>
<evidence type="ECO:0000259" key="4">
    <source>
        <dbReference type="Pfam" id="PF01258"/>
    </source>
</evidence>
<feature type="domain" description="Formylmethanofuran dehydrogenase subunit E" evidence="5">
    <location>
        <begin position="14"/>
        <end position="151"/>
    </location>
</feature>
<reference evidence="7" key="1">
    <citation type="journal article" date="2015" name="Microbiology">
        <title>Genome of Methanoregula boonei 6A8 reveals adaptations to oligotrophic peatland environments.</title>
        <authorList>
            <person name="Braeuer S."/>
            <person name="Cadillo-Quiroz H."/>
            <person name="Kyrpides N."/>
            <person name="Woyke T."/>
            <person name="Goodwin L."/>
            <person name="Detter C."/>
            <person name="Podell S."/>
            <person name="Yavitt J.B."/>
            <person name="Zinder S.H."/>
        </authorList>
    </citation>
    <scope>NUCLEOTIDE SEQUENCE [LARGE SCALE GENOMIC DNA]</scope>
    <source>
        <strain evidence="7">DSM 21154 / JCM 14090 / 6A8</strain>
    </source>
</reference>
<dbReference type="Proteomes" id="UP000002408">
    <property type="component" value="Chromosome"/>
</dbReference>
<keyword evidence="7" id="KW-1185">Reference proteome</keyword>
<evidence type="ECO:0000313" key="6">
    <source>
        <dbReference type="EMBL" id="ABS56565.1"/>
    </source>
</evidence>
<gene>
    <name evidence="6" type="ordered locus">Mboo_2051</name>
</gene>
<evidence type="ECO:0000256" key="3">
    <source>
        <dbReference type="ARBA" id="ARBA00022833"/>
    </source>
</evidence>
<dbReference type="InterPro" id="IPR000962">
    <property type="entry name" value="Znf_DskA_TraR"/>
</dbReference>
<name>A7IA04_METB6</name>
<dbReference type="InterPro" id="IPR026328">
    <property type="entry name" value="FmdE"/>
</dbReference>
<dbReference type="Pfam" id="PF02663">
    <property type="entry name" value="FmdE"/>
    <property type="match status" value="1"/>
</dbReference>
<evidence type="ECO:0000259" key="5">
    <source>
        <dbReference type="Pfam" id="PF02663"/>
    </source>
</evidence>
<dbReference type="Gene3D" id="3.30.1330.130">
    <property type="match status" value="1"/>
</dbReference>
<dbReference type="Pfam" id="PF01258">
    <property type="entry name" value="zf-dskA_traR"/>
    <property type="match status" value="1"/>
</dbReference>
<dbReference type="STRING" id="456442.Mboo_2051"/>
<dbReference type="InterPro" id="IPR003814">
    <property type="entry name" value="FmdEsu_dom"/>
</dbReference>
<dbReference type="KEGG" id="mbn:Mboo_2051"/>
<dbReference type="GeneID" id="5410684"/>
<dbReference type="eggNOG" id="arCOG00762">
    <property type="taxonomic scope" value="Archaea"/>
</dbReference>
<dbReference type="EMBL" id="CP000780">
    <property type="protein sequence ID" value="ABS56565.1"/>
    <property type="molecule type" value="Genomic_DNA"/>
</dbReference>
<keyword evidence="2" id="KW-0863">Zinc-finger</keyword>
<dbReference type="OrthoDB" id="31120at2157"/>
<dbReference type="HOGENOM" id="CLU_087508_0_0_2"/>
<dbReference type="InterPro" id="IPR053194">
    <property type="entry name" value="tRNA_methyltr_O"/>
</dbReference>
<protein>
    <submittedName>
        <fullName evidence="6">Formylmethanofuran dehydrogenase, subunit E region</fullName>
    </submittedName>
</protein>
<keyword evidence="1" id="KW-0479">Metal-binding</keyword>
<dbReference type="PIRSF" id="PIRSF006578">
    <property type="entry name" value="FwdE"/>
    <property type="match status" value="1"/>
</dbReference>